<proteinExistence type="predicted"/>
<name>A0AA88EAB4_FICCA</name>
<reference evidence="1" key="1">
    <citation type="submission" date="2023-07" db="EMBL/GenBank/DDBJ databases">
        <title>draft genome sequence of fig (Ficus carica).</title>
        <authorList>
            <person name="Takahashi T."/>
            <person name="Nishimura K."/>
        </authorList>
    </citation>
    <scope>NUCLEOTIDE SEQUENCE</scope>
</reference>
<dbReference type="EMBL" id="BTGU01000805">
    <property type="protein sequence ID" value="GMN69259.1"/>
    <property type="molecule type" value="Genomic_DNA"/>
</dbReference>
<evidence type="ECO:0000313" key="3">
    <source>
        <dbReference type="Proteomes" id="UP001187192"/>
    </source>
</evidence>
<dbReference type="Proteomes" id="UP001187192">
    <property type="component" value="Unassembled WGS sequence"/>
</dbReference>
<accession>A0AA88EAB4</accession>
<organism evidence="1 3">
    <name type="scientific">Ficus carica</name>
    <name type="common">Common fig</name>
    <dbReference type="NCBI Taxonomy" id="3494"/>
    <lineage>
        <taxon>Eukaryota</taxon>
        <taxon>Viridiplantae</taxon>
        <taxon>Streptophyta</taxon>
        <taxon>Embryophyta</taxon>
        <taxon>Tracheophyta</taxon>
        <taxon>Spermatophyta</taxon>
        <taxon>Magnoliopsida</taxon>
        <taxon>eudicotyledons</taxon>
        <taxon>Gunneridae</taxon>
        <taxon>Pentapetalae</taxon>
        <taxon>rosids</taxon>
        <taxon>fabids</taxon>
        <taxon>Rosales</taxon>
        <taxon>Moraceae</taxon>
        <taxon>Ficeae</taxon>
        <taxon>Ficus</taxon>
    </lineage>
</organism>
<keyword evidence="3" id="KW-1185">Reference proteome</keyword>
<comment type="caution">
    <text evidence="1">The sequence shown here is derived from an EMBL/GenBank/DDBJ whole genome shotgun (WGS) entry which is preliminary data.</text>
</comment>
<sequence length="27" mass="3141">MNGLEDGIFMSLLGRQEDIAIRRCRFV</sequence>
<dbReference type="AlphaFoldDB" id="A0AA88EAB4"/>
<dbReference type="EMBL" id="BTGU01000803">
    <property type="protein sequence ID" value="GMN69250.1"/>
    <property type="molecule type" value="Genomic_DNA"/>
</dbReference>
<evidence type="ECO:0000313" key="2">
    <source>
        <dbReference type="EMBL" id="GMN69259.1"/>
    </source>
</evidence>
<gene>
    <name evidence="1" type="ORF">TIFTF001_038302</name>
    <name evidence="2" type="ORF">TIFTF001_038311</name>
</gene>
<evidence type="ECO:0000313" key="1">
    <source>
        <dbReference type="EMBL" id="GMN69250.1"/>
    </source>
</evidence>
<protein>
    <submittedName>
        <fullName evidence="1">Uncharacterized protein</fullName>
    </submittedName>
</protein>